<dbReference type="AlphaFoldDB" id="A0A7G1GA01"/>
<dbReference type="FunFam" id="3.30.70.270:FF:000001">
    <property type="entry name" value="Diguanylate cyclase domain protein"/>
    <property type="match status" value="1"/>
</dbReference>
<dbReference type="CDD" id="cd01949">
    <property type="entry name" value="GGDEF"/>
    <property type="match status" value="1"/>
</dbReference>
<proteinExistence type="predicted"/>
<dbReference type="Proteomes" id="UP000516361">
    <property type="component" value="Chromosome"/>
</dbReference>
<evidence type="ECO:0000256" key="1">
    <source>
        <dbReference type="PROSITE-ProRule" id="PRU00169"/>
    </source>
</evidence>
<dbReference type="SUPFAM" id="SSF55073">
    <property type="entry name" value="Nucleotide cyclase"/>
    <property type="match status" value="1"/>
</dbReference>
<dbReference type="PROSITE" id="PS50110">
    <property type="entry name" value="RESPONSE_REGULATORY"/>
    <property type="match status" value="1"/>
</dbReference>
<dbReference type="InterPro" id="IPR001789">
    <property type="entry name" value="Sig_transdc_resp-reg_receiver"/>
</dbReference>
<feature type="domain" description="GGDEF" evidence="3">
    <location>
        <begin position="336"/>
        <end position="469"/>
    </location>
</feature>
<dbReference type="PROSITE" id="PS50887">
    <property type="entry name" value="GGDEF"/>
    <property type="match status" value="1"/>
</dbReference>
<keyword evidence="5" id="KW-1185">Reference proteome</keyword>
<dbReference type="Pfam" id="PF00990">
    <property type="entry name" value="GGDEF"/>
    <property type="match status" value="1"/>
</dbReference>
<dbReference type="SMART" id="SM00267">
    <property type="entry name" value="GGDEF"/>
    <property type="match status" value="1"/>
</dbReference>
<dbReference type="GO" id="GO:0052621">
    <property type="term" value="F:diguanylate cyclase activity"/>
    <property type="evidence" value="ECO:0007669"/>
    <property type="project" value="TreeGrafter"/>
</dbReference>
<evidence type="ECO:0000313" key="4">
    <source>
        <dbReference type="EMBL" id="BBE31847.1"/>
    </source>
</evidence>
<organism evidence="4 5">
    <name type="scientific">Tepiditoga spiralis</name>
    <dbReference type="NCBI Taxonomy" id="2108365"/>
    <lineage>
        <taxon>Bacteria</taxon>
        <taxon>Thermotogati</taxon>
        <taxon>Thermotogota</taxon>
        <taxon>Thermotogae</taxon>
        <taxon>Petrotogales</taxon>
        <taxon>Petrotogaceae</taxon>
        <taxon>Tepiditoga</taxon>
    </lineage>
</organism>
<dbReference type="SUPFAM" id="SSF52172">
    <property type="entry name" value="CheY-like"/>
    <property type="match status" value="1"/>
</dbReference>
<accession>A0A7G1GA01</accession>
<evidence type="ECO:0000259" key="2">
    <source>
        <dbReference type="PROSITE" id="PS50110"/>
    </source>
</evidence>
<dbReference type="CDD" id="cd00156">
    <property type="entry name" value="REC"/>
    <property type="match status" value="1"/>
</dbReference>
<evidence type="ECO:0000259" key="3">
    <source>
        <dbReference type="PROSITE" id="PS50887"/>
    </source>
</evidence>
<dbReference type="InterPro" id="IPR050469">
    <property type="entry name" value="Diguanylate_Cyclase"/>
</dbReference>
<dbReference type="Gene3D" id="3.40.50.2300">
    <property type="match status" value="1"/>
</dbReference>
<dbReference type="SMART" id="SM00448">
    <property type="entry name" value="REC"/>
    <property type="match status" value="1"/>
</dbReference>
<protein>
    <submittedName>
        <fullName evidence="4">Diguanylate cyclase response regulator</fullName>
    </submittedName>
</protein>
<dbReference type="InParanoid" id="A0A7G1GA01"/>
<dbReference type="RefSeq" id="WP_190614659.1">
    <property type="nucleotide sequence ID" value="NZ_AP018712.1"/>
</dbReference>
<dbReference type="PANTHER" id="PTHR45138">
    <property type="entry name" value="REGULATORY COMPONENTS OF SENSORY TRANSDUCTION SYSTEM"/>
    <property type="match status" value="1"/>
</dbReference>
<dbReference type="Gene3D" id="3.30.70.270">
    <property type="match status" value="1"/>
</dbReference>
<feature type="modified residue" description="4-aspartylphosphate" evidence="1">
    <location>
        <position position="53"/>
    </location>
</feature>
<dbReference type="InterPro" id="IPR011006">
    <property type="entry name" value="CheY-like_superfamily"/>
</dbReference>
<dbReference type="EMBL" id="AP018712">
    <property type="protein sequence ID" value="BBE31847.1"/>
    <property type="molecule type" value="Genomic_DNA"/>
</dbReference>
<dbReference type="GO" id="GO:0000160">
    <property type="term" value="P:phosphorelay signal transduction system"/>
    <property type="evidence" value="ECO:0007669"/>
    <property type="project" value="InterPro"/>
</dbReference>
<dbReference type="Pfam" id="PF00072">
    <property type="entry name" value="Response_reg"/>
    <property type="match status" value="1"/>
</dbReference>
<dbReference type="KEGG" id="ocy:OSSY52_19880"/>
<feature type="domain" description="Response regulatory" evidence="2">
    <location>
        <begin position="4"/>
        <end position="120"/>
    </location>
</feature>
<dbReference type="InterPro" id="IPR043128">
    <property type="entry name" value="Rev_trsase/Diguanyl_cyclase"/>
</dbReference>
<reference evidence="4 5" key="1">
    <citation type="submission" date="2018-06" db="EMBL/GenBank/DDBJ databases">
        <title>Genome sequencing of Oceanotoga sp. sy52.</title>
        <authorList>
            <person name="Mori K."/>
        </authorList>
    </citation>
    <scope>NUCLEOTIDE SEQUENCE [LARGE SCALE GENOMIC DNA]</scope>
    <source>
        <strain evidence="5">sy52</strain>
    </source>
</reference>
<evidence type="ECO:0000313" key="5">
    <source>
        <dbReference type="Proteomes" id="UP000516361"/>
    </source>
</evidence>
<gene>
    <name evidence="4" type="ORF">OSSY52_19880</name>
</gene>
<dbReference type="GO" id="GO:1902201">
    <property type="term" value="P:negative regulation of bacterial-type flagellum-dependent cell motility"/>
    <property type="evidence" value="ECO:0007669"/>
    <property type="project" value="TreeGrafter"/>
</dbReference>
<dbReference type="NCBIfam" id="TIGR00254">
    <property type="entry name" value="GGDEF"/>
    <property type="match status" value="1"/>
</dbReference>
<dbReference type="InterPro" id="IPR000160">
    <property type="entry name" value="GGDEF_dom"/>
</dbReference>
<dbReference type="GO" id="GO:0005886">
    <property type="term" value="C:plasma membrane"/>
    <property type="evidence" value="ECO:0007669"/>
    <property type="project" value="TreeGrafter"/>
</dbReference>
<keyword evidence="1" id="KW-0597">Phosphoprotein</keyword>
<dbReference type="PANTHER" id="PTHR45138:SF24">
    <property type="entry name" value="DIGUANYLATE CYCLASE DGCC-RELATED"/>
    <property type="match status" value="1"/>
</dbReference>
<sequence length="475" mass="55248">MQKKILIVDDSKVWREFLKDSLENKGHIVEVANDGIEGINKAFDFLPEVIITDYVMPKMNGIQLCRFIRSYNTFKSAGVILLTASEDTLNSFWSLRSGVDLFIKKSSDNKKMLNEILNFLENNFNVEWSRELYKYRKEPFGELVDILEETLKFEIINKEILKLSNYINDDEYMMRRIFMILKELIDFENFYLMILTSSSGRIYAFSSNNSKINQKILKNKLFYLLQKPITPSEWVYKGNMFEEKILREPANLVSFPIVHESNEIGLISFENPKQKNELYDFYGSIAENLGILIYSINTFIEYKMASEIDSLTKLYNKKKILSKLSEYIHLLKREYIELSVAMFDIDDFKKINDTHGHLIGDLVLKNIGKIIKNSLRESDFAGRYGGEEFFILLPYTNVELAGNISQRILKNIESFDWEKEINKKINITISGGISSVKKGDLITTIIETADKNLYKAKRAGKNRIFIEGIEKQKSC</sequence>
<name>A0A7G1GA01_9BACT</name>
<dbReference type="InterPro" id="IPR029787">
    <property type="entry name" value="Nucleotide_cyclase"/>
</dbReference>
<dbReference type="GO" id="GO:0043709">
    <property type="term" value="P:cell adhesion involved in single-species biofilm formation"/>
    <property type="evidence" value="ECO:0007669"/>
    <property type="project" value="TreeGrafter"/>
</dbReference>